<dbReference type="OrthoDB" id="5381604at2"/>
<dbReference type="Gene3D" id="2.60.120.260">
    <property type="entry name" value="Galactose-binding domain-like"/>
    <property type="match status" value="4"/>
</dbReference>
<keyword evidence="2" id="KW-1185">Reference proteome</keyword>
<dbReference type="RefSeq" id="WP_126444679.1">
    <property type="nucleotide sequence ID" value="NZ_CP034549.1"/>
</dbReference>
<organism evidence="1 2">
    <name type="scientific">Nonlabens ponticola</name>
    <dbReference type="NCBI Taxonomy" id="2496866"/>
    <lineage>
        <taxon>Bacteria</taxon>
        <taxon>Pseudomonadati</taxon>
        <taxon>Bacteroidota</taxon>
        <taxon>Flavobacteriia</taxon>
        <taxon>Flavobacteriales</taxon>
        <taxon>Flavobacteriaceae</taxon>
        <taxon>Nonlabens</taxon>
    </lineage>
</organism>
<name>A0A3S9MUI7_9FLAO</name>
<evidence type="ECO:0000313" key="1">
    <source>
        <dbReference type="EMBL" id="AZQ42846.1"/>
    </source>
</evidence>
<sequence length="675" mass="74794">MKTPLFKYSLLVLVVTLLHSCERELERYELLTFERCETEDVVPDPFVVTDFECQSNVNINGVEVIRNPSETGDNLSRFVGEYTDGASATDALVIEFDDDLDLSTNATLSFAVKTDVTGTLEIQLLGDPDGTVSYEVIIAGNERWIEYEVDLVDDRDKSFDQINFVFNSGIENNGNDIYLIDNIKFELTIDPCEDVVADLSIISDFECQQNYFLGADPEQTSVEPVDNPFIGGINQSSDVGRYVDNGTEAFDNLQINFDDAIDLSEKPLFTMKVYAPTPGILTVKLEGGSEAVEQSATVTTANQWVEYSFNFADAVDNDNDTMIIFFNAGSMDGNEAEVYFIDDLQFEEFVDPCESVDEDLSIISDFECQQNYTLGVNPALISTIENFDPDDVNMSDLIGQYSDDGTQGFDNLLIDFEDDIDLSERPVFSIKVYSTQQAPLVAKVEGGDTPLEIAREITAVNEWVEYTFDFSPVADQGNDQLILFFNFGQEDGTTTDLYYIDDLRFVENPCGVIDEDCENVTPDLTIISDFNCQQNYHLGAVPTVEDAPVVPNPDVSCENRSANVGRYTDNGTDPFDNLFIDLEGPFDLTNNSTLRLKILSDNPAPVPVLAKLEGGTPLEVFADVTVTGEWTEISFDFSAAIGAGNDALVLFVNAGETNTSTADIYYLDDIRFEAP</sequence>
<proteinExistence type="predicted"/>
<dbReference type="KEGG" id="noj:EJ995_00810"/>
<dbReference type="AlphaFoldDB" id="A0A3S9MUI7"/>
<protein>
    <recommendedName>
        <fullName evidence="3">CBM-cenC domain-containing protein</fullName>
    </recommendedName>
</protein>
<dbReference type="EMBL" id="CP034549">
    <property type="protein sequence ID" value="AZQ42846.1"/>
    <property type="molecule type" value="Genomic_DNA"/>
</dbReference>
<accession>A0A3S9MUI7</accession>
<gene>
    <name evidence="1" type="ORF">EJ995_00810</name>
</gene>
<dbReference type="Proteomes" id="UP000279600">
    <property type="component" value="Chromosome"/>
</dbReference>
<evidence type="ECO:0000313" key="2">
    <source>
        <dbReference type="Proteomes" id="UP000279600"/>
    </source>
</evidence>
<reference evidence="1 2" key="1">
    <citation type="submission" date="2018-12" db="EMBL/GenBank/DDBJ databases">
        <title>Complete genome of Nonlabens sp. MJ115.</title>
        <authorList>
            <person name="Choi H.S."/>
            <person name="Jung J."/>
        </authorList>
    </citation>
    <scope>NUCLEOTIDE SEQUENCE [LARGE SCALE GENOMIC DNA]</scope>
    <source>
        <strain evidence="1 2">MJ115</strain>
    </source>
</reference>
<evidence type="ECO:0008006" key="3">
    <source>
        <dbReference type="Google" id="ProtNLM"/>
    </source>
</evidence>